<sequence length="227" mass="25490">MNDGECFMIETLAGNNKHCRCKDGYQGVRCDQYLPKTDSILSDPTEHLGIEFMESQELYQRQILSITCITIGLMVVGMLCVVLYCKTRKQRQKLRDEARELRYSKSYSLQPSPLSGPGLILPPQLQPHRVGQLTHTLTPTQPILILTPSLIPTLRPTPTLTPPSPHPSASPPPLTLNPHPVLANNRPNKIGRFLHDWLQGTSLCANWLPDSYTKHTVNFTVNLRTSC</sequence>
<feature type="compositionally biased region" description="Pro residues" evidence="13">
    <location>
        <begin position="159"/>
        <end position="175"/>
    </location>
</feature>
<keyword evidence="10 14" id="KW-0472">Membrane</keyword>
<dbReference type="Gene3D" id="2.10.25.10">
    <property type="entry name" value="Laminin"/>
    <property type="match status" value="1"/>
</dbReference>
<dbReference type="GO" id="GO:0005886">
    <property type="term" value="C:plasma membrane"/>
    <property type="evidence" value="ECO:0007669"/>
    <property type="project" value="UniProtKB-SubCell"/>
</dbReference>
<dbReference type="PANTHER" id="PTHR11100">
    <property type="entry name" value="HEREGULIN-NEUREGULIN FAMILY MEMBER"/>
    <property type="match status" value="1"/>
</dbReference>
<dbReference type="GO" id="GO:0007399">
    <property type="term" value="P:nervous system development"/>
    <property type="evidence" value="ECO:0007669"/>
    <property type="project" value="InterPro"/>
</dbReference>
<dbReference type="GO" id="GO:0048513">
    <property type="term" value="P:animal organ development"/>
    <property type="evidence" value="ECO:0007669"/>
    <property type="project" value="TreeGrafter"/>
</dbReference>
<evidence type="ECO:0000256" key="9">
    <source>
        <dbReference type="ARBA" id="ARBA00023030"/>
    </source>
</evidence>
<evidence type="ECO:0000313" key="17">
    <source>
        <dbReference type="Proteomes" id="UP000314986"/>
    </source>
</evidence>
<dbReference type="SUPFAM" id="SSF57196">
    <property type="entry name" value="EGF/Laminin"/>
    <property type="match status" value="1"/>
</dbReference>
<evidence type="ECO:0000256" key="12">
    <source>
        <dbReference type="PROSITE-ProRule" id="PRU00076"/>
    </source>
</evidence>
<evidence type="ECO:0000256" key="2">
    <source>
        <dbReference type="ARBA" id="ARBA00004613"/>
    </source>
</evidence>
<dbReference type="InterPro" id="IPR000742">
    <property type="entry name" value="EGF"/>
</dbReference>
<evidence type="ECO:0000256" key="11">
    <source>
        <dbReference type="ARBA" id="ARBA00023157"/>
    </source>
</evidence>
<evidence type="ECO:0000256" key="5">
    <source>
        <dbReference type="ARBA" id="ARBA00022525"/>
    </source>
</evidence>
<keyword evidence="6 12" id="KW-0245">EGF-like domain</keyword>
<keyword evidence="4" id="KW-1003">Cell membrane</keyword>
<keyword evidence="7 14" id="KW-0812">Transmembrane</keyword>
<dbReference type="InParanoid" id="A0A4W3JUJ1"/>
<keyword evidence="5" id="KW-0964">Secreted</keyword>
<reference evidence="17" key="3">
    <citation type="journal article" date="2014" name="Nature">
        <title>Elephant shark genome provides unique insights into gnathostome evolution.</title>
        <authorList>
            <consortium name="International Elephant Shark Genome Sequencing Consortium"/>
            <person name="Venkatesh B."/>
            <person name="Lee A.P."/>
            <person name="Ravi V."/>
            <person name="Maurya A.K."/>
            <person name="Lian M.M."/>
            <person name="Swann J.B."/>
            <person name="Ohta Y."/>
            <person name="Flajnik M.F."/>
            <person name="Sutoh Y."/>
            <person name="Kasahara M."/>
            <person name="Hoon S."/>
            <person name="Gangu V."/>
            <person name="Roy S.W."/>
            <person name="Irimia M."/>
            <person name="Korzh V."/>
            <person name="Kondrychyn I."/>
            <person name="Lim Z.W."/>
            <person name="Tay B.H."/>
            <person name="Tohari S."/>
            <person name="Kong K.W."/>
            <person name="Ho S."/>
            <person name="Lorente-Galdos B."/>
            <person name="Quilez J."/>
            <person name="Marques-Bonet T."/>
            <person name="Raney B.J."/>
            <person name="Ingham P.W."/>
            <person name="Tay A."/>
            <person name="Hillier L.W."/>
            <person name="Minx P."/>
            <person name="Boehm T."/>
            <person name="Wilson R.K."/>
            <person name="Brenner S."/>
            <person name="Warren W.C."/>
        </authorList>
    </citation>
    <scope>NUCLEOTIDE SEQUENCE [LARGE SCALE GENOMIC DNA]</scope>
</reference>
<dbReference type="GO" id="GO:0008083">
    <property type="term" value="F:growth factor activity"/>
    <property type="evidence" value="ECO:0007669"/>
    <property type="project" value="UniProtKB-KW"/>
</dbReference>
<comment type="caution">
    <text evidence="12">Lacks conserved residue(s) required for the propagation of feature annotation.</text>
</comment>
<dbReference type="Ensembl" id="ENSCMIT00000047139.1">
    <property type="protein sequence ID" value="ENSCMIP00000046477.1"/>
    <property type="gene ID" value="ENSCMIG00000019122.1"/>
</dbReference>
<accession>A0A4W3JUJ1</accession>
<dbReference type="GO" id="GO:0045499">
    <property type="term" value="F:chemorepellent activity"/>
    <property type="evidence" value="ECO:0007669"/>
    <property type="project" value="TreeGrafter"/>
</dbReference>
<evidence type="ECO:0000256" key="10">
    <source>
        <dbReference type="ARBA" id="ARBA00023136"/>
    </source>
</evidence>
<reference evidence="16" key="4">
    <citation type="submission" date="2025-08" db="UniProtKB">
        <authorList>
            <consortium name="Ensembl"/>
        </authorList>
    </citation>
    <scope>IDENTIFICATION</scope>
</reference>
<feature type="domain" description="EGF-like" evidence="15">
    <location>
        <begin position="1"/>
        <end position="31"/>
    </location>
</feature>
<evidence type="ECO:0000256" key="1">
    <source>
        <dbReference type="ARBA" id="ARBA00004251"/>
    </source>
</evidence>
<dbReference type="AlphaFoldDB" id="A0A4W3JUJ1"/>
<dbReference type="PROSITE" id="PS00022">
    <property type="entry name" value="EGF_1"/>
    <property type="match status" value="1"/>
</dbReference>
<evidence type="ECO:0000256" key="6">
    <source>
        <dbReference type="ARBA" id="ARBA00022536"/>
    </source>
</evidence>
<dbReference type="PANTHER" id="PTHR11100:SF18">
    <property type="entry name" value="PRO-NEUREGULIN-3, MEMBRANE-BOUND ISOFORM"/>
    <property type="match status" value="1"/>
</dbReference>
<evidence type="ECO:0000259" key="15">
    <source>
        <dbReference type="PROSITE" id="PS50026"/>
    </source>
</evidence>
<evidence type="ECO:0000256" key="3">
    <source>
        <dbReference type="ARBA" id="ARBA00008216"/>
    </source>
</evidence>
<dbReference type="STRING" id="7868.ENSCMIP00000046477"/>
<keyword evidence="11 12" id="KW-1015">Disulfide bond</keyword>
<name>A0A4W3JUJ1_CALMI</name>
<evidence type="ECO:0000256" key="4">
    <source>
        <dbReference type="ARBA" id="ARBA00022475"/>
    </source>
</evidence>
<feature type="transmembrane region" description="Helical" evidence="14">
    <location>
        <begin position="63"/>
        <end position="85"/>
    </location>
</feature>
<comment type="subcellular location">
    <subcellularLocation>
        <location evidence="1">Cell membrane</location>
        <topology evidence="1">Single-pass type I membrane protein</topology>
    </subcellularLocation>
    <subcellularLocation>
        <location evidence="2">Secreted</location>
    </subcellularLocation>
</comment>
<evidence type="ECO:0000256" key="7">
    <source>
        <dbReference type="ARBA" id="ARBA00022692"/>
    </source>
</evidence>
<keyword evidence="8 14" id="KW-1133">Transmembrane helix</keyword>
<keyword evidence="17" id="KW-1185">Reference proteome</keyword>
<evidence type="ECO:0000313" key="16">
    <source>
        <dbReference type="Ensembl" id="ENSCMIP00000046477.1"/>
    </source>
</evidence>
<feature type="disulfide bond" evidence="12">
    <location>
        <begin position="21"/>
        <end position="30"/>
    </location>
</feature>
<evidence type="ECO:0000256" key="8">
    <source>
        <dbReference type="ARBA" id="ARBA00022989"/>
    </source>
</evidence>
<evidence type="ECO:0000256" key="14">
    <source>
        <dbReference type="SAM" id="Phobius"/>
    </source>
</evidence>
<feature type="region of interest" description="Disordered" evidence="13">
    <location>
        <begin position="155"/>
        <end position="176"/>
    </location>
</feature>
<keyword evidence="9" id="KW-0339">Growth factor</keyword>
<reference evidence="17" key="1">
    <citation type="journal article" date="2006" name="Science">
        <title>Ancient noncoding elements conserved in the human genome.</title>
        <authorList>
            <person name="Venkatesh B."/>
            <person name="Kirkness E.F."/>
            <person name="Loh Y.H."/>
            <person name="Halpern A.L."/>
            <person name="Lee A.P."/>
            <person name="Johnson J."/>
            <person name="Dandona N."/>
            <person name="Viswanathan L.D."/>
            <person name="Tay A."/>
            <person name="Venter J.C."/>
            <person name="Strausberg R.L."/>
            <person name="Brenner S."/>
        </authorList>
    </citation>
    <scope>NUCLEOTIDE SEQUENCE [LARGE SCALE GENOMIC DNA]</scope>
</reference>
<dbReference type="PROSITE" id="PS50026">
    <property type="entry name" value="EGF_3"/>
    <property type="match status" value="1"/>
</dbReference>
<dbReference type="GO" id="GO:0035556">
    <property type="term" value="P:intracellular signal transduction"/>
    <property type="evidence" value="ECO:0007669"/>
    <property type="project" value="TreeGrafter"/>
</dbReference>
<dbReference type="Proteomes" id="UP000314986">
    <property type="component" value="Unassembled WGS sequence"/>
</dbReference>
<dbReference type="GO" id="GO:0005615">
    <property type="term" value="C:extracellular space"/>
    <property type="evidence" value="ECO:0007669"/>
    <property type="project" value="TreeGrafter"/>
</dbReference>
<proteinExistence type="inferred from homology"/>
<evidence type="ECO:0000256" key="13">
    <source>
        <dbReference type="SAM" id="MobiDB-lite"/>
    </source>
</evidence>
<reference evidence="16" key="5">
    <citation type="submission" date="2025-09" db="UniProtKB">
        <authorList>
            <consortium name="Ensembl"/>
        </authorList>
    </citation>
    <scope>IDENTIFICATION</scope>
</reference>
<dbReference type="GeneTree" id="ENSGT00940000156754"/>
<dbReference type="InterPro" id="IPR040180">
    <property type="entry name" value="Neuregulin"/>
</dbReference>
<organism evidence="16 17">
    <name type="scientific">Callorhinchus milii</name>
    <name type="common">Ghost shark</name>
    <dbReference type="NCBI Taxonomy" id="7868"/>
    <lineage>
        <taxon>Eukaryota</taxon>
        <taxon>Metazoa</taxon>
        <taxon>Chordata</taxon>
        <taxon>Craniata</taxon>
        <taxon>Vertebrata</taxon>
        <taxon>Chondrichthyes</taxon>
        <taxon>Holocephali</taxon>
        <taxon>Chimaeriformes</taxon>
        <taxon>Callorhinchidae</taxon>
        <taxon>Callorhinchus</taxon>
    </lineage>
</organism>
<dbReference type="PROSITE" id="PS01186">
    <property type="entry name" value="EGF_2"/>
    <property type="match status" value="1"/>
</dbReference>
<reference evidence="17" key="2">
    <citation type="journal article" date="2007" name="PLoS Biol.">
        <title>Survey sequencing and comparative analysis of the elephant shark (Callorhinchus milii) genome.</title>
        <authorList>
            <person name="Venkatesh B."/>
            <person name="Kirkness E.F."/>
            <person name="Loh Y.H."/>
            <person name="Halpern A.L."/>
            <person name="Lee A.P."/>
            <person name="Johnson J."/>
            <person name="Dandona N."/>
            <person name="Viswanathan L.D."/>
            <person name="Tay A."/>
            <person name="Venter J.C."/>
            <person name="Strausberg R.L."/>
            <person name="Brenner S."/>
        </authorList>
    </citation>
    <scope>NUCLEOTIDE SEQUENCE [LARGE SCALE GENOMIC DNA]</scope>
</reference>
<protein>
    <recommendedName>
        <fullName evidence="15">EGF-like domain-containing protein</fullName>
    </recommendedName>
</protein>
<comment type="similarity">
    <text evidence="3">Belongs to the neuregulin family.</text>
</comment>